<keyword evidence="11" id="KW-0539">Nucleus</keyword>
<dbReference type="SUPFAM" id="SSF53300">
    <property type="entry name" value="vWA-like"/>
    <property type="match status" value="1"/>
</dbReference>
<keyword evidence="3" id="KW-0547">Nucleotide-binding</keyword>
<dbReference type="PANTHER" id="PTHR12604">
    <property type="entry name" value="KU AUTOANTIGEN DNA HELICASE"/>
    <property type="match status" value="1"/>
</dbReference>
<dbReference type="Pfam" id="PF02735">
    <property type="entry name" value="Ku"/>
    <property type="match status" value="1"/>
</dbReference>
<dbReference type="RefSeq" id="XP_025407527.1">
    <property type="nucleotide sequence ID" value="XM_025551742.1"/>
</dbReference>
<dbReference type="PANTHER" id="PTHR12604:SF2">
    <property type="entry name" value="X-RAY REPAIR CROSS-COMPLEMENTING PROTEIN 6"/>
    <property type="match status" value="1"/>
</dbReference>
<dbReference type="InterPro" id="IPR005161">
    <property type="entry name" value="Ku_N"/>
</dbReference>
<dbReference type="GO" id="GO:0003678">
    <property type="term" value="F:DNA helicase activity"/>
    <property type="evidence" value="ECO:0007669"/>
    <property type="project" value="InterPro"/>
</dbReference>
<keyword evidence="8" id="KW-0238">DNA-binding</keyword>
<evidence type="ECO:0000256" key="10">
    <source>
        <dbReference type="ARBA" id="ARBA00023204"/>
    </source>
</evidence>
<dbReference type="Proteomes" id="UP000694846">
    <property type="component" value="Unplaced"/>
</dbReference>
<evidence type="ECO:0000256" key="9">
    <source>
        <dbReference type="ARBA" id="ARBA00023172"/>
    </source>
</evidence>
<reference evidence="14" key="1">
    <citation type="submission" date="2018-04" db="EMBL/GenBank/DDBJ databases">
        <title>Transcriptome assembly of Sipha flava.</title>
        <authorList>
            <person name="Scully E.D."/>
            <person name="Geib S.M."/>
            <person name="Palmer N.A."/>
            <person name="Koch K."/>
            <person name="Bradshaw J."/>
            <person name="Heng-Moss T."/>
            <person name="Sarath G."/>
        </authorList>
    </citation>
    <scope>NUCLEOTIDE SEQUENCE</scope>
</reference>
<comment type="similarity">
    <text evidence="2">Belongs to the ku70 family.</text>
</comment>
<dbReference type="Gene3D" id="3.40.50.410">
    <property type="entry name" value="von Willebrand factor, type A domain"/>
    <property type="match status" value="1"/>
</dbReference>
<keyword evidence="6" id="KW-0347">Helicase</keyword>
<dbReference type="GO" id="GO:0000723">
    <property type="term" value="P:telomere maintenance"/>
    <property type="evidence" value="ECO:0007669"/>
    <property type="project" value="InterPro"/>
</dbReference>
<dbReference type="Pfam" id="PF03730">
    <property type="entry name" value="Ku_C"/>
    <property type="match status" value="1"/>
</dbReference>
<dbReference type="AlphaFoldDB" id="A0A2S2QE73"/>
<dbReference type="InterPro" id="IPR016194">
    <property type="entry name" value="SPOC-like_C_dom_sf"/>
</dbReference>
<evidence type="ECO:0000313" key="16">
    <source>
        <dbReference type="RefSeq" id="XP_025407527.1"/>
    </source>
</evidence>
<dbReference type="GO" id="GO:0006310">
    <property type="term" value="P:DNA recombination"/>
    <property type="evidence" value="ECO:0007669"/>
    <property type="project" value="UniProtKB-KW"/>
</dbReference>
<dbReference type="GO" id="GO:0016787">
    <property type="term" value="F:hydrolase activity"/>
    <property type="evidence" value="ECO:0007669"/>
    <property type="project" value="UniProtKB-KW"/>
</dbReference>
<keyword evidence="9" id="KW-0233">DNA recombination</keyword>
<keyword evidence="5" id="KW-0378">Hydrolase</keyword>
<dbReference type="CDD" id="cd00788">
    <property type="entry name" value="KU70"/>
    <property type="match status" value="1"/>
</dbReference>
<organism evidence="14">
    <name type="scientific">Sipha flava</name>
    <name type="common">yellow sugarcane aphid</name>
    <dbReference type="NCBI Taxonomy" id="143950"/>
    <lineage>
        <taxon>Eukaryota</taxon>
        <taxon>Metazoa</taxon>
        <taxon>Ecdysozoa</taxon>
        <taxon>Arthropoda</taxon>
        <taxon>Hexapoda</taxon>
        <taxon>Insecta</taxon>
        <taxon>Pterygota</taxon>
        <taxon>Neoptera</taxon>
        <taxon>Paraneoptera</taxon>
        <taxon>Hemiptera</taxon>
        <taxon>Sternorrhyncha</taxon>
        <taxon>Aphidomorpha</taxon>
        <taxon>Aphidoidea</taxon>
        <taxon>Aphididae</taxon>
        <taxon>Sipha</taxon>
    </lineage>
</organism>
<keyword evidence="10" id="KW-0234">DNA repair</keyword>
<dbReference type="InterPro" id="IPR002035">
    <property type="entry name" value="VWF_A"/>
</dbReference>
<keyword evidence="15" id="KW-1185">Reference proteome</keyword>
<dbReference type="GO" id="GO:0005524">
    <property type="term" value="F:ATP binding"/>
    <property type="evidence" value="ECO:0007669"/>
    <property type="project" value="UniProtKB-KW"/>
</dbReference>
<sequence length="545" mass="62774">MESFNDSPLEWENELEEDNENEKWVVKQNIMFLIDASKPMFNTFNNKNFFSTSIEICKAVVMKLIRMNRNDKIGVMLFGTNDNNKTCPNNINILCQIKKPGIHTINILDDVMLSDLTRYGQSQFLPLADALWYSNYLIKKCDENQSRSSIILITCNDQPMIGDSKKQFNLRKRLDDVIKNDIDFKFIPLGATFNMNIFYEKILNKFNNITIPSNGLKNIDDIMSEINEKMKHGRSVSKIKFFIDNNNFICTSIYNFYTKSKIPSKVKLDKNTNKPLKSMSQIFTTDTNELVCTSDLGKYCIIAQRTIVFKSEDLPILKSSIIEPGTIKLLGFTNKENILILYHFKTSSFIQPDNVSLEGSSLFFNSLLECCLEMNKIIICFLKIRKGGRGHLVALLPQTEILDDYGTQKYPPGFHVIYLPFSDCIRTIKTQEPNYSLPKITEQQINIAKNICEKLSFDYYPAIIKNPKINCHWAMLEALALELEAPNVTDETLPTNFIGNKLNLIKNDIYEYLFPKHNNILKTPVAKKRVPSTSHDNKRALKKQK</sequence>
<dbReference type="Gene3D" id="4.10.970.10">
    <property type="entry name" value="Ku70, bridge and pillars"/>
    <property type="match status" value="1"/>
</dbReference>
<dbReference type="InterPro" id="IPR005160">
    <property type="entry name" value="Ku_C"/>
</dbReference>
<dbReference type="PROSITE" id="PS50234">
    <property type="entry name" value="VWFA"/>
    <property type="match status" value="1"/>
</dbReference>
<evidence type="ECO:0000313" key="14">
    <source>
        <dbReference type="EMBL" id="MBY76029.1"/>
    </source>
</evidence>
<protein>
    <submittedName>
        <fullName evidence="14">X-ray repair cross-complementing protein 5</fullName>
    </submittedName>
    <submittedName>
        <fullName evidence="16 17">X-ray repair cross-complementing protein 6-like</fullName>
    </submittedName>
</protein>
<evidence type="ECO:0000256" key="4">
    <source>
        <dbReference type="ARBA" id="ARBA00022763"/>
    </source>
</evidence>
<gene>
    <name evidence="14" type="primary">XRCC6</name>
    <name evidence="16 17" type="synonym">LOC112681490</name>
    <name evidence="14" type="ORF">g.23149</name>
</gene>
<comment type="subcellular location">
    <subcellularLocation>
        <location evidence="1">Nucleus</location>
    </subcellularLocation>
</comment>
<dbReference type="SUPFAM" id="SSF100939">
    <property type="entry name" value="SPOC domain-like"/>
    <property type="match status" value="1"/>
</dbReference>
<evidence type="ECO:0000256" key="5">
    <source>
        <dbReference type="ARBA" id="ARBA00022801"/>
    </source>
</evidence>
<dbReference type="RefSeq" id="XP_025407528.1">
    <property type="nucleotide sequence ID" value="XM_025551743.1"/>
</dbReference>
<dbReference type="PIRSF" id="PIRSF003033">
    <property type="entry name" value="Ku70"/>
    <property type="match status" value="1"/>
</dbReference>
<dbReference type="Gene3D" id="2.40.290.10">
    <property type="match status" value="1"/>
</dbReference>
<dbReference type="InterPro" id="IPR027388">
    <property type="entry name" value="Ku70_bridge/pillars_dom_sf"/>
</dbReference>
<keyword evidence="7" id="KW-0067">ATP-binding</keyword>
<dbReference type="InterPro" id="IPR006164">
    <property type="entry name" value="DNA_bd_Ku70/Ku80"/>
</dbReference>
<dbReference type="GO" id="GO:0043564">
    <property type="term" value="C:Ku70:Ku80 complex"/>
    <property type="evidence" value="ECO:0007669"/>
    <property type="project" value="InterPro"/>
</dbReference>
<dbReference type="EMBL" id="GGMS01006826">
    <property type="protein sequence ID" value="MBY76029.1"/>
    <property type="molecule type" value="Transcribed_RNA"/>
</dbReference>
<dbReference type="SMART" id="SM00559">
    <property type="entry name" value="Ku78"/>
    <property type="match status" value="1"/>
</dbReference>
<evidence type="ECO:0000313" key="17">
    <source>
        <dbReference type="RefSeq" id="XP_025407528.1"/>
    </source>
</evidence>
<dbReference type="Pfam" id="PF03731">
    <property type="entry name" value="Ku_N"/>
    <property type="match status" value="1"/>
</dbReference>
<evidence type="ECO:0000256" key="3">
    <source>
        <dbReference type="ARBA" id="ARBA00022741"/>
    </source>
</evidence>
<dbReference type="InterPro" id="IPR036465">
    <property type="entry name" value="vWFA_dom_sf"/>
</dbReference>
<evidence type="ECO:0000256" key="8">
    <source>
        <dbReference type="ARBA" id="ARBA00023125"/>
    </source>
</evidence>
<dbReference type="NCBIfam" id="TIGR00578">
    <property type="entry name" value="ku70"/>
    <property type="match status" value="1"/>
</dbReference>
<feature type="domain" description="VWFA" evidence="13">
    <location>
        <begin position="29"/>
        <end position="230"/>
    </location>
</feature>
<evidence type="ECO:0000313" key="15">
    <source>
        <dbReference type="Proteomes" id="UP000694846"/>
    </source>
</evidence>
<dbReference type="GO" id="GO:0042162">
    <property type="term" value="F:telomeric DNA binding"/>
    <property type="evidence" value="ECO:0007669"/>
    <property type="project" value="InterPro"/>
</dbReference>
<evidence type="ECO:0000256" key="2">
    <source>
        <dbReference type="ARBA" id="ARBA00005240"/>
    </source>
</evidence>
<dbReference type="InterPro" id="IPR047087">
    <property type="entry name" value="KU70_core_dom"/>
</dbReference>
<keyword evidence="4" id="KW-0227">DNA damage</keyword>
<dbReference type="Gene3D" id="1.10.1600.10">
    <property type="match status" value="1"/>
</dbReference>
<dbReference type="InterPro" id="IPR006165">
    <property type="entry name" value="Ku70"/>
</dbReference>
<evidence type="ECO:0000256" key="6">
    <source>
        <dbReference type="ARBA" id="ARBA00022806"/>
    </source>
</evidence>
<reference evidence="16 17" key="2">
    <citation type="submission" date="2025-04" db="UniProtKB">
        <authorList>
            <consortium name="RefSeq"/>
        </authorList>
    </citation>
    <scope>IDENTIFICATION</scope>
    <source>
        <tissue evidence="16 17">Whole body</tissue>
    </source>
</reference>
<evidence type="ECO:0000256" key="7">
    <source>
        <dbReference type="ARBA" id="ARBA00022840"/>
    </source>
</evidence>
<evidence type="ECO:0000256" key="1">
    <source>
        <dbReference type="ARBA" id="ARBA00004123"/>
    </source>
</evidence>
<evidence type="ECO:0000256" key="11">
    <source>
        <dbReference type="ARBA" id="ARBA00023242"/>
    </source>
</evidence>
<accession>A0A2S2QE73</accession>
<evidence type="ECO:0000259" key="13">
    <source>
        <dbReference type="PROSITE" id="PS50234"/>
    </source>
</evidence>
<feature type="active site" description="Schiff-base intermediate with DNA; for 5'-deoxyribose-5-phosphate lyase activity" evidence="12">
    <location>
        <position position="23"/>
    </location>
</feature>
<proteinExistence type="inferred from homology"/>
<name>A0A2S2QE73_9HEMI</name>
<evidence type="ECO:0000256" key="12">
    <source>
        <dbReference type="PIRSR" id="PIRSR003033-1"/>
    </source>
</evidence>
<dbReference type="GO" id="GO:0003690">
    <property type="term" value="F:double-stranded DNA binding"/>
    <property type="evidence" value="ECO:0007669"/>
    <property type="project" value="TreeGrafter"/>
</dbReference>
<dbReference type="GO" id="GO:0003684">
    <property type="term" value="F:damaged DNA binding"/>
    <property type="evidence" value="ECO:0007669"/>
    <property type="project" value="InterPro"/>
</dbReference>
<dbReference type="GO" id="GO:0006303">
    <property type="term" value="P:double-strand break repair via nonhomologous end joining"/>
    <property type="evidence" value="ECO:0007669"/>
    <property type="project" value="InterPro"/>
</dbReference>
<dbReference type="OrthoDB" id="3249161at2759"/>